<dbReference type="GO" id="GO:0008273">
    <property type="term" value="F:calcium, potassium:sodium antiporter activity"/>
    <property type="evidence" value="ECO:0007669"/>
    <property type="project" value="TreeGrafter"/>
</dbReference>
<evidence type="ECO:0000313" key="8">
    <source>
        <dbReference type="Proteomes" id="UP000034275"/>
    </source>
</evidence>
<feature type="transmembrane region" description="Helical" evidence="5">
    <location>
        <begin position="249"/>
        <end position="265"/>
    </location>
</feature>
<feature type="transmembrane region" description="Helical" evidence="5">
    <location>
        <begin position="170"/>
        <end position="190"/>
    </location>
</feature>
<feature type="transmembrane region" description="Helical" evidence="5">
    <location>
        <begin position="299"/>
        <end position="316"/>
    </location>
</feature>
<evidence type="ECO:0000256" key="3">
    <source>
        <dbReference type="ARBA" id="ARBA00022989"/>
    </source>
</evidence>
<protein>
    <submittedName>
        <fullName evidence="7">Sodium:calcium antiporter CaCA family YrbG</fullName>
    </submittedName>
</protein>
<keyword evidence="4 5" id="KW-0472">Membrane</keyword>
<dbReference type="PANTHER" id="PTHR10846">
    <property type="entry name" value="SODIUM/POTASSIUM/CALCIUM EXCHANGER"/>
    <property type="match status" value="1"/>
</dbReference>
<organism evidence="7 8">
    <name type="scientific">Candidatus Woesebacteria bacterium GW2011_GWD1_41_12</name>
    <dbReference type="NCBI Taxonomy" id="1618593"/>
    <lineage>
        <taxon>Bacteria</taxon>
        <taxon>Candidatus Woeseibacteriota</taxon>
    </lineage>
</organism>
<dbReference type="GO" id="GO:0005262">
    <property type="term" value="F:calcium channel activity"/>
    <property type="evidence" value="ECO:0007669"/>
    <property type="project" value="TreeGrafter"/>
</dbReference>
<keyword evidence="2 5" id="KW-0812">Transmembrane</keyword>
<dbReference type="AlphaFoldDB" id="A0A0G0UQA5"/>
<feature type="domain" description="Sodium/calcium exchanger membrane region" evidence="6">
    <location>
        <begin position="9"/>
        <end position="145"/>
    </location>
</feature>
<feature type="transmembrane region" description="Helical" evidence="5">
    <location>
        <begin position="108"/>
        <end position="124"/>
    </location>
</feature>
<dbReference type="Gene3D" id="1.20.1420.30">
    <property type="entry name" value="NCX, central ion-binding region"/>
    <property type="match status" value="1"/>
</dbReference>
<dbReference type="GO" id="GO:0006874">
    <property type="term" value="P:intracellular calcium ion homeostasis"/>
    <property type="evidence" value="ECO:0007669"/>
    <property type="project" value="TreeGrafter"/>
</dbReference>
<dbReference type="Proteomes" id="UP000034275">
    <property type="component" value="Unassembled WGS sequence"/>
</dbReference>
<evidence type="ECO:0000256" key="1">
    <source>
        <dbReference type="ARBA" id="ARBA00004141"/>
    </source>
</evidence>
<sequence length="318" mass="34781">MVVPEFFTRFLVSIFFLIISAYLLLKFSEKLSSRIKISPLIIGVTLVAIGTSLPETFVAISSIIQGAPLISFGDIIGSSIVNICLILGVNILLFPIRIGTSKTQKNNLILLIITAIFISLFFLPDDIGKILGVALIIFYLIFFVTEIIWGKEGSNHEDKKTLAKLEKGKGNPIVYLSGIFLSIGGLIISSKYLVASVIDISKAFNINQELIGLSLVALGTSLPELAAAISSGIKKDWKLLYGDIQGSNIFNLSIIGAILIIFGGSGYTIDVFSLIFMALTIVSVVILSHKYMGTNIPRGYGILYILIYVFYLFKIYKF</sequence>
<feature type="transmembrane region" description="Helical" evidence="5">
    <location>
        <begin position="210"/>
        <end position="229"/>
    </location>
</feature>
<dbReference type="InterPro" id="IPR004481">
    <property type="entry name" value="K/Na/Ca-exchanger"/>
</dbReference>
<evidence type="ECO:0000259" key="6">
    <source>
        <dbReference type="Pfam" id="PF01699"/>
    </source>
</evidence>
<evidence type="ECO:0000313" key="7">
    <source>
        <dbReference type="EMBL" id="KKR90964.1"/>
    </source>
</evidence>
<evidence type="ECO:0000256" key="2">
    <source>
        <dbReference type="ARBA" id="ARBA00022692"/>
    </source>
</evidence>
<dbReference type="PANTHER" id="PTHR10846:SF8">
    <property type="entry name" value="INNER MEMBRANE PROTEIN YRBG"/>
    <property type="match status" value="1"/>
</dbReference>
<feature type="transmembrane region" description="Helical" evidence="5">
    <location>
        <begin position="37"/>
        <end position="63"/>
    </location>
</feature>
<dbReference type="InterPro" id="IPR044880">
    <property type="entry name" value="NCX_ion-bd_dom_sf"/>
</dbReference>
<dbReference type="InterPro" id="IPR004837">
    <property type="entry name" value="NaCa_Exmemb"/>
</dbReference>
<reference evidence="7 8" key="1">
    <citation type="journal article" date="2015" name="Nature">
        <title>rRNA introns, odd ribosomes, and small enigmatic genomes across a large radiation of phyla.</title>
        <authorList>
            <person name="Brown C.T."/>
            <person name="Hug L.A."/>
            <person name="Thomas B.C."/>
            <person name="Sharon I."/>
            <person name="Castelle C.J."/>
            <person name="Singh A."/>
            <person name="Wilkins M.J."/>
            <person name="Williams K.H."/>
            <person name="Banfield J.F."/>
        </authorList>
    </citation>
    <scope>NUCLEOTIDE SEQUENCE [LARGE SCALE GENOMIC DNA]</scope>
</reference>
<keyword evidence="3 5" id="KW-1133">Transmembrane helix</keyword>
<feature type="domain" description="Sodium/calcium exchanger membrane region" evidence="6">
    <location>
        <begin position="176"/>
        <end position="313"/>
    </location>
</feature>
<dbReference type="EMBL" id="LCAL01000003">
    <property type="protein sequence ID" value="KKR90964.1"/>
    <property type="molecule type" value="Genomic_DNA"/>
</dbReference>
<evidence type="ECO:0000256" key="4">
    <source>
        <dbReference type="ARBA" id="ARBA00023136"/>
    </source>
</evidence>
<dbReference type="GO" id="GO:0005886">
    <property type="term" value="C:plasma membrane"/>
    <property type="evidence" value="ECO:0007669"/>
    <property type="project" value="TreeGrafter"/>
</dbReference>
<comment type="caution">
    <text evidence="7">The sequence shown here is derived from an EMBL/GenBank/DDBJ whole genome shotgun (WGS) entry which is preliminary data.</text>
</comment>
<accession>A0A0G0UQA5</accession>
<evidence type="ECO:0000256" key="5">
    <source>
        <dbReference type="SAM" id="Phobius"/>
    </source>
</evidence>
<name>A0A0G0UQA5_9BACT</name>
<comment type="subcellular location">
    <subcellularLocation>
        <location evidence="1">Membrane</location>
        <topology evidence="1">Multi-pass membrane protein</topology>
    </subcellularLocation>
</comment>
<feature type="transmembrane region" description="Helical" evidence="5">
    <location>
        <begin position="130"/>
        <end position="149"/>
    </location>
</feature>
<feature type="transmembrane region" description="Helical" evidence="5">
    <location>
        <begin position="6"/>
        <end position="25"/>
    </location>
</feature>
<feature type="transmembrane region" description="Helical" evidence="5">
    <location>
        <begin position="271"/>
        <end position="287"/>
    </location>
</feature>
<gene>
    <name evidence="7" type="ORF">UU39_C0003G0014</name>
</gene>
<dbReference type="Pfam" id="PF01699">
    <property type="entry name" value="Na_Ca_ex"/>
    <property type="match status" value="2"/>
</dbReference>
<feature type="transmembrane region" description="Helical" evidence="5">
    <location>
        <begin position="75"/>
        <end position="96"/>
    </location>
</feature>
<proteinExistence type="predicted"/>